<dbReference type="Pfam" id="PF00067">
    <property type="entry name" value="p450"/>
    <property type="match status" value="1"/>
</dbReference>
<sequence>MEKCEISSSQLESSLPYPSSFTSVILCVITLYLVYRLFRSLREKKDDGRRYPPGPKGLPLIGSLLDLRSDVLMKMKRFADEYGSIYTINLGPTNLVVLNNKDVIKEAFVTNAACMSHRPQVMFDTLKQSQGIILKQPGDLHRKNRNFLSTGFRMIKLGVPEFSYHLHPHIDNFKDKLIASKGQPLPICSTSHRLLFEIFTDLMLGEVPDPNSEKVNKLLDILYIALSPNPMLALVGNLIPNWVKSALSDWIDMADCLAKVTRYLKEHIHQHRETYEGDPTNLINAFLHKEKLELEKTSKLREESSSGGDSDTEIEKAAIGTSFMVNDQEENEKSLAAILLDVFQAGCTSVVASLQWLLLDLAIHQDVQDKLRMEVDRNVEQRNQRPSLLLRSDNFPYTKAVMLESIRLHPPAPLGAPHCAAQDTKLAGYDIDKGTIILPNFLMALQDFNQWEDACDFRPERFLNEDGTLATRETLGFSIGPRQCPGKLLSNTVISSILTDVIQDFTLHLPPDHNFSLKGNPGIIYNPQPFSIIAKQRTS</sequence>
<comment type="cofactor">
    <cofactor evidence="4">
        <name>heme</name>
        <dbReference type="ChEBI" id="CHEBI:30413"/>
    </cofactor>
</comment>
<dbReference type="Proteomes" id="UP000007110">
    <property type="component" value="Unassembled WGS sequence"/>
</dbReference>
<accession>A0A7M7RGC8</accession>
<dbReference type="InterPro" id="IPR050182">
    <property type="entry name" value="Cytochrome_P450_fam2"/>
</dbReference>
<evidence type="ECO:0000256" key="4">
    <source>
        <dbReference type="PIRSR" id="PIRSR602401-1"/>
    </source>
</evidence>
<dbReference type="PANTHER" id="PTHR24300">
    <property type="entry name" value="CYTOCHROME P450 508A4-RELATED"/>
    <property type="match status" value="1"/>
</dbReference>
<dbReference type="InParanoid" id="A0A7M7RGC8"/>
<dbReference type="SUPFAM" id="SSF48264">
    <property type="entry name" value="Cytochrome P450"/>
    <property type="match status" value="1"/>
</dbReference>
<protein>
    <recommendedName>
        <fullName evidence="9">Cytochrome P450</fullName>
    </recommendedName>
</protein>
<evidence type="ECO:0000256" key="5">
    <source>
        <dbReference type="RuleBase" id="RU000461"/>
    </source>
</evidence>
<dbReference type="InterPro" id="IPR001128">
    <property type="entry name" value="Cyt_P450"/>
</dbReference>
<keyword evidence="6" id="KW-0472">Membrane</keyword>
<evidence type="ECO:0000313" key="8">
    <source>
        <dbReference type="Proteomes" id="UP000007110"/>
    </source>
</evidence>
<dbReference type="Gene3D" id="1.10.630.10">
    <property type="entry name" value="Cytochrome P450"/>
    <property type="match status" value="1"/>
</dbReference>
<keyword evidence="6" id="KW-0812">Transmembrane</keyword>
<dbReference type="EnsemblMetazoa" id="XM_784367">
    <property type="protein sequence ID" value="XP_789460"/>
    <property type="gene ID" value="LOC584508"/>
</dbReference>
<keyword evidence="2 4" id="KW-0479">Metal-binding</keyword>
<keyword evidence="4 5" id="KW-0349">Heme</keyword>
<keyword evidence="6" id="KW-1133">Transmembrane helix</keyword>
<organism evidence="7 8">
    <name type="scientific">Strongylocentrotus purpuratus</name>
    <name type="common">Purple sea urchin</name>
    <dbReference type="NCBI Taxonomy" id="7668"/>
    <lineage>
        <taxon>Eukaryota</taxon>
        <taxon>Metazoa</taxon>
        <taxon>Echinodermata</taxon>
        <taxon>Eleutherozoa</taxon>
        <taxon>Echinozoa</taxon>
        <taxon>Echinoidea</taxon>
        <taxon>Euechinoidea</taxon>
        <taxon>Echinacea</taxon>
        <taxon>Camarodonta</taxon>
        <taxon>Echinidea</taxon>
        <taxon>Strongylocentrotidae</taxon>
        <taxon>Strongylocentrotus</taxon>
    </lineage>
</organism>
<dbReference type="InterPro" id="IPR002401">
    <property type="entry name" value="Cyt_P450_E_grp-I"/>
</dbReference>
<keyword evidence="3 4" id="KW-0408">Iron</keyword>
<evidence type="ECO:0000256" key="6">
    <source>
        <dbReference type="SAM" id="Phobius"/>
    </source>
</evidence>
<feature type="transmembrane region" description="Helical" evidence="6">
    <location>
        <begin position="15"/>
        <end position="35"/>
    </location>
</feature>
<dbReference type="KEGG" id="spu:584508"/>
<dbReference type="AlphaFoldDB" id="A0A7M7RGC8"/>
<evidence type="ECO:0008006" key="9">
    <source>
        <dbReference type="Google" id="ProtNLM"/>
    </source>
</evidence>
<evidence type="ECO:0000256" key="1">
    <source>
        <dbReference type="ARBA" id="ARBA00010617"/>
    </source>
</evidence>
<proteinExistence type="inferred from homology"/>
<dbReference type="PANTHER" id="PTHR24300:SF417">
    <property type="entry name" value="CYTOCHROME P450 508B1-RELATED"/>
    <property type="match status" value="1"/>
</dbReference>
<dbReference type="PRINTS" id="PR00463">
    <property type="entry name" value="EP450I"/>
</dbReference>
<dbReference type="InterPro" id="IPR017972">
    <property type="entry name" value="Cyt_P450_CS"/>
</dbReference>
<dbReference type="GO" id="GO:0016712">
    <property type="term" value="F:oxidoreductase activity, acting on paired donors, with incorporation or reduction of molecular oxygen, reduced flavin or flavoprotein as one donor, and incorporation of one atom of oxygen"/>
    <property type="evidence" value="ECO:0000318"/>
    <property type="project" value="GO_Central"/>
</dbReference>
<keyword evidence="8" id="KW-1185">Reference proteome</keyword>
<dbReference type="InterPro" id="IPR036396">
    <property type="entry name" value="Cyt_P450_sf"/>
</dbReference>
<dbReference type="GO" id="GO:0005506">
    <property type="term" value="F:iron ion binding"/>
    <property type="evidence" value="ECO:0007669"/>
    <property type="project" value="InterPro"/>
</dbReference>
<evidence type="ECO:0000256" key="2">
    <source>
        <dbReference type="ARBA" id="ARBA00022723"/>
    </source>
</evidence>
<evidence type="ECO:0000256" key="3">
    <source>
        <dbReference type="ARBA" id="ARBA00023004"/>
    </source>
</evidence>
<dbReference type="PROSITE" id="PS00086">
    <property type="entry name" value="CYTOCHROME_P450"/>
    <property type="match status" value="1"/>
</dbReference>
<reference evidence="8" key="1">
    <citation type="submission" date="2015-02" db="EMBL/GenBank/DDBJ databases">
        <title>Genome sequencing for Strongylocentrotus purpuratus.</title>
        <authorList>
            <person name="Murali S."/>
            <person name="Liu Y."/>
            <person name="Vee V."/>
            <person name="English A."/>
            <person name="Wang M."/>
            <person name="Skinner E."/>
            <person name="Han Y."/>
            <person name="Muzny D.M."/>
            <person name="Worley K.C."/>
            <person name="Gibbs R.A."/>
        </authorList>
    </citation>
    <scope>NUCLEOTIDE SEQUENCE</scope>
</reference>
<dbReference type="RefSeq" id="XP_789460.3">
    <property type="nucleotide sequence ID" value="XM_784367.5"/>
</dbReference>
<comment type="similarity">
    <text evidence="1 5">Belongs to the cytochrome P450 family.</text>
</comment>
<keyword evidence="5" id="KW-0560">Oxidoreductase</keyword>
<dbReference type="OrthoDB" id="2789670at2759"/>
<reference evidence="7" key="2">
    <citation type="submission" date="2021-01" db="UniProtKB">
        <authorList>
            <consortium name="EnsemblMetazoa"/>
        </authorList>
    </citation>
    <scope>IDENTIFICATION</scope>
</reference>
<dbReference type="OMA" id="QICPISH"/>
<feature type="binding site" description="axial binding residue" evidence="4">
    <location>
        <position position="484"/>
    </location>
    <ligand>
        <name>heme</name>
        <dbReference type="ChEBI" id="CHEBI:30413"/>
    </ligand>
    <ligandPart>
        <name>Fe</name>
        <dbReference type="ChEBI" id="CHEBI:18248"/>
    </ligandPart>
</feature>
<dbReference type="GeneID" id="584508"/>
<keyword evidence="5" id="KW-0503">Monooxygenase</keyword>
<dbReference type="GO" id="GO:0020037">
    <property type="term" value="F:heme binding"/>
    <property type="evidence" value="ECO:0000318"/>
    <property type="project" value="GO_Central"/>
</dbReference>
<name>A0A7M7RGC8_STRPU</name>
<evidence type="ECO:0000313" key="7">
    <source>
        <dbReference type="EnsemblMetazoa" id="XP_789460"/>
    </source>
</evidence>